<dbReference type="PROSITE" id="PS50943">
    <property type="entry name" value="HTH_CROC1"/>
    <property type="match status" value="1"/>
</dbReference>
<evidence type="ECO:0000313" key="7">
    <source>
        <dbReference type="Proteomes" id="UP000509327"/>
    </source>
</evidence>
<dbReference type="SUPFAM" id="SSF47413">
    <property type="entry name" value="lambda repressor-like DNA-binding domains"/>
    <property type="match status" value="1"/>
</dbReference>
<evidence type="ECO:0000259" key="2">
    <source>
        <dbReference type="PROSITE" id="PS50943"/>
    </source>
</evidence>
<dbReference type="PANTHER" id="PTHR46558">
    <property type="entry name" value="TRACRIPTIONAL REGULATORY PROTEIN-RELATED-RELATED"/>
    <property type="match status" value="1"/>
</dbReference>
<dbReference type="InterPro" id="IPR010982">
    <property type="entry name" value="Lambda_DNA-bd_dom_sf"/>
</dbReference>
<dbReference type="Pfam" id="PF01381">
    <property type="entry name" value="HTH_3"/>
    <property type="match status" value="1"/>
</dbReference>
<proteinExistence type="predicted"/>
<dbReference type="Proteomes" id="UP000247790">
    <property type="component" value="Unassembled WGS sequence"/>
</dbReference>
<evidence type="ECO:0000313" key="5">
    <source>
        <dbReference type="EMBL" id="QKS59367.1"/>
    </source>
</evidence>
<reference evidence="3 6" key="1">
    <citation type="submission" date="2018-06" db="EMBL/GenBank/DDBJ databases">
        <title>Genomic Encyclopedia of Type Strains, Phase III (KMG-III): the genomes of soil and plant-associated and newly described type strains.</title>
        <authorList>
            <person name="Whitman W."/>
        </authorList>
    </citation>
    <scope>NUCLEOTIDE SEQUENCE [LARGE SCALE GENOMIC DNA]</scope>
    <source>
        <strain evidence="3 6">CECT 7022</strain>
    </source>
</reference>
<dbReference type="EMBL" id="CP054614">
    <property type="protein sequence ID" value="QKS59367.1"/>
    <property type="molecule type" value="Genomic_DNA"/>
</dbReference>
<dbReference type="RefSeq" id="WP_167433577.1">
    <property type="nucleotide sequence ID" value="NZ_CP054614.1"/>
</dbReference>
<name>A0A2V4VFB4_PAEBA</name>
<dbReference type="CDD" id="cd00093">
    <property type="entry name" value="HTH_XRE"/>
    <property type="match status" value="1"/>
</dbReference>
<sequence>MKKISFAENLKRYREKRGLTKEELGERIGVSGVTIGYWESGRNEPRMGKVDLIARVLDITIDDLLFDLPMFGAELEIHNKEITEDQKRAIELILSLPPEEVKMFNILMERSLDKEDN</sequence>
<dbReference type="EMBL" id="QJSW01000001">
    <property type="protein sequence ID" value="PYE52530.1"/>
    <property type="molecule type" value="Genomic_DNA"/>
</dbReference>
<dbReference type="SMART" id="SM00530">
    <property type="entry name" value="HTH_XRE"/>
    <property type="match status" value="1"/>
</dbReference>
<dbReference type="AlphaFoldDB" id="A0A2V4VFB4"/>
<dbReference type="Gene3D" id="1.10.260.40">
    <property type="entry name" value="lambda repressor-like DNA-binding domains"/>
    <property type="match status" value="1"/>
</dbReference>
<gene>
    <name evidence="3" type="ORF">DFQ00_101468</name>
    <name evidence="4" type="ORF">HUB98_25995</name>
    <name evidence="5" type="ORF">HUB98_26285</name>
</gene>
<feature type="domain" description="HTH cro/C1-type" evidence="2">
    <location>
        <begin position="10"/>
        <end position="64"/>
    </location>
</feature>
<evidence type="ECO:0000313" key="3">
    <source>
        <dbReference type="EMBL" id="PYE52530.1"/>
    </source>
</evidence>
<evidence type="ECO:0000313" key="6">
    <source>
        <dbReference type="Proteomes" id="UP000247790"/>
    </source>
</evidence>
<dbReference type="PANTHER" id="PTHR46558:SF15">
    <property type="entry name" value="HELIX-TURN-HELIX DOMAIN PROTEIN"/>
    <property type="match status" value="1"/>
</dbReference>
<dbReference type="InterPro" id="IPR001387">
    <property type="entry name" value="Cro/C1-type_HTH"/>
</dbReference>
<evidence type="ECO:0000256" key="1">
    <source>
        <dbReference type="ARBA" id="ARBA00023125"/>
    </source>
</evidence>
<dbReference type="GO" id="GO:0003677">
    <property type="term" value="F:DNA binding"/>
    <property type="evidence" value="ECO:0007669"/>
    <property type="project" value="UniProtKB-KW"/>
</dbReference>
<protein>
    <submittedName>
        <fullName evidence="3">DNA-binding XRE family transcriptional regulator</fullName>
    </submittedName>
    <submittedName>
        <fullName evidence="4">Helix-turn-helix transcriptional regulator</fullName>
    </submittedName>
</protein>
<dbReference type="Proteomes" id="UP000509327">
    <property type="component" value="Chromosome"/>
</dbReference>
<keyword evidence="7" id="KW-1185">Reference proteome</keyword>
<keyword evidence="1 3" id="KW-0238">DNA-binding</keyword>
<accession>A0A2V4VFB4</accession>
<evidence type="ECO:0000313" key="4">
    <source>
        <dbReference type="EMBL" id="QKS59313.1"/>
    </source>
</evidence>
<dbReference type="EMBL" id="CP054614">
    <property type="protein sequence ID" value="QKS59313.1"/>
    <property type="molecule type" value="Genomic_DNA"/>
</dbReference>
<reference evidence="4 7" key="2">
    <citation type="submission" date="2020-06" db="EMBL/GenBank/DDBJ databases">
        <title>Complete genome of Paenibacillus barcinonensis KACC11450.</title>
        <authorList>
            <person name="Kim M."/>
            <person name="Park Y.-J."/>
            <person name="Shin J.-H."/>
        </authorList>
    </citation>
    <scope>NUCLEOTIDE SEQUENCE [LARGE SCALE GENOMIC DNA]</scope>
    <source>
        <strain evidence="4 7">KACC11450</strain>
    </source>
</reference>
<organism evidence="3 6">
    <name type="scientific">Paenibacillus barcinonensis</name>
    <dbReference type="NCBI Taxonomy" id="198119"/>
    <lineage>
        <taxon>Bacteria</taxon>
        <taxon>Bacillati</taxon>
        <taxon>Bacillota</taxon>
        <taxon>Bacilli</taxon>
        <taxon>Bacillales</taxon>
        <taxon>Paenibacillaceae</taxon>
        <taxon>Paenibacillus</taxon>
    </lineage>
</organism>